<comment type="caution">
    <text evidence="2">The sequence shown here is derived from an EMBL/GenBank/DDBJ whole genome shotgun (WGS) entry which is preliminary data.</text>
</comment>
<dbReference type="RefSeq" id="WP_166102021.1">
    <property type="nucleotide sequence ID" value="NZ_JAADJT010000004.1"/>
</dbReference>
<dbReference type="PANTHER" id="PTHR16128">
    <property type="entry name" value="FAD/NAD(P)-BINDING OXIDOREDUCTASE FAMILY PROTEIN"/>
    <property type="match status" value="1"/>
</dbReference>
<dbReference type="PROSITE" id="PS51257">
    <property type="entry name" value="PROKAR_LIPOPROTEIN"/>
    <property type="match status" value="1"/>
</dbReference>
<dbReference type="InterPro" id="IPR002937">
    <property type="entry name" value="Amino_oxidase"/>
</dbReference>
<protein>
    <submittedName>
        <fullName evidence="2">FAD-dependent oxidoreductase</fullName>
    </submittedName>
</protein>
<dbReference type="EMBL" id="JAADJT010000004">
    <property type="protein sequence ID" value="NGZ84644.1"/>
    <property type="molecule type" value="Genomic_DNA"/>
</dbReference>
<sequence>MTTNRPHIAVIGAGLAGLSCARQLQETGYMVTVFDSGAQPGGRMGTRRGQGWQCDHGAQYFTARDPAFSEEVARWEAAGVAGLWEPRLAVIGGNAPALEQRSTARFVGVPRMNAPASWLATGLVIRNRVTIRHMRHDDAGWRLRSDEHGLHPEHYDAVLFAVPPQQAAELLEPLLPLTAQLASEAVMQPCWSVTLRLAQRHAPGYDAAFVNEGPLRWLARDSSKPGREGGEVWVAQASPEWSAAHIDTPDSEVAASMVAAFRALGGPAPGAVSVHRWLYAKAAAESSRRAVWIPAVRVGLCGDWLLGGRAEDAWLSGRALASSVTASVPLCFGEPCSSAR</sequence>
<evidence type="ECO:0000313" key="3">
    <source>
        <dbReference type="Proteomes" id="UP000666369"/>
    </source>
</evidence>
<proteinExistence type="predicted"/>
<dbReference type="PRINTS" id="PR00419">
    <property type="entry name" value="ADXRDTASE"/>
</dbReference>
<evidence type="ECO:0000313" key="2">
    <source>
        <dbReference type="EMBL" id="NGZ84644.1"/>
    </source>
</evidence>
<dbReference type="PANTHER" id="PTHR16128:SF5">
    <property type="entry name" value="FAD_NAD(P)-BINDING OXIDOREDUCTASE FAMILY PROTEIN"/>
    <property type="match status" value="1"/>
</dbReference>
<dbReference type="Gene3D" id="3.90.660.10">
    <property type="match status" value="1"/>
</dbReference>
<dbReference type="Gene3D" id="3.50.50.60">
    <property type="entry name" value="FAD/NAD(P)-binding domain"/>
    <property type="match status" value="1"/>
</dbReference>
<feature type="domain" description="Amine oxidase" evidence="1">
    <location>
        <begin position="112"/>
        <end position="323"/>
    </location>
</feature>
<accession>A0ABX0FJG1</accession>
<dbReference type="Proteomes" id="UP000666369">
    <property type="component" value="Unassembled WGS sequence"/>
</dbReference>
<dbReference type="Pfam" id="PF01593">
    <property type="entry name" value="Amino_oxidase"/>
    <property type="match status" value="1"/>
</dbReference>
<dbReference type="Pfam" id="PF13450">
    <property type="entry name" value="NAD_binding_8"/>
    <property type="match status" value="1"/>
</dbReference>
<evidence type="ECO:0000259" key="1">
    <source>
        <dbReference type="Pfam" id="PF01593"/>
    </source>
</evidence>
<gene>
    <name evidence="2" type="ORF">GW587_10270</name>
</gene>
<keyword evidence="3" id="KW-1185">Reference proteome</keyword>
<name>A0ABX0FJG1_9BURK</name>
<dbReference type="InterPro" id="IPR036188">
    <property type="entry name" value="FAD/NAD-bd_sf"/>
</dbReference>
<dbReference type="SUPFAM" id="SSF51905">
    <property type="entry name" value="FAD/NAD(P)-binding domain"/>
    <property type="match status" value="1"/>
</dbReference>
<reference evidence="3" key="2">
    <citation type="submission" date="2023-07" db="EMBL/GenBank/DDBJ databases">
        <title>Duganella aceri sp. nov., isolated from tree sap.</title>
        <authorList>
            <person name="Kim I.S."/>
        </authorList>
    </citation>
    <scope>NUCLEOTIDE SEQUENCE [LARGE SCALE GENOMIC DNA]</scope>
    <source>
        <strain evidence="3">SAP-35</strain>
    </source>
</reference>
<reference evidence="2 3" key="1">
    <citation type="submission" date="2020-01" db="EMBL/GenBank/DDBJ databases">
        <authorList>
            <person name="Lee S.D."/>
        </authorList>
    </citation>
    <scope>NUCLEOTIDE SEQUENCE [LARGE SCALE GENOMIC DNA]</scope>
    <source>
        <strain evidence="2 3">SAP-35</strain>
    </source>
</reference>
<organism evidence="2 3">
    <name type="scientific">Duganella aceris</name>
    <dbReference type="NCBI Taxonomy" id="2703883"/>
    <lineage>
        <taxon>Bacteria</taxon>
        <taxon>Pseudomonadati</taxon>
        <taxon>Pseudomonadota</taxon>
        <taxon>Betaproteobacteria</taxon>
        <taxon>Burkholderiales</taxon>
        <taxon>Oxalobacteraceae</taxon>
        <taxon>Telluria group</taxon>
        <taxon>Duganella</taxon>
    </lineage>
</organism>